<dbReference type="GO" id="GO:0005524">
    <property type="term" value="F:ATP binding"/>
    <property type="evidence" value="ECO:0007669"/>
    <property type="project" value="UniProtKB-KW"/>
</dbReference>
<accession>A0A1Z5HVF7</accession>
<dbReference type="NCBIfam" id="TIGR00229">
    <property type="entry name" value="sensory_box"/>
    <property type="match status" value="1"/>
</dbReference>
<evidence type="ECO:0000256" key="3">
    <source>
        <dbReference type="ARBA" id="ARBA00023015"/>
    </source>
</evidence>
<sequence>MSDVWRRFVTGEGPVDEVDPTIYRSWQRCKALEVDYQRVGSNEILSKPRLRERCQAQEDLIQAGKPVLPYVFRLLKGLNYMVLLCDGEGYILEALGDPPFMTKAQQVYLSPGANWREDIKGTNAIGTSLAEKAPVKVRGWEHFVQENHFLSCWAAPLRNSRGDIVGVLDVSGEAANQKERLLEIVVMGARMIEQNLQLIELKRNFRFCKQGIRLAAEMLREGFIAIDGDGVITEINRAGAQLLGRRREEIIGRPASDVFCGNKNWKIDGGDLELEVEKKSGLRIRPRLREVTDDEGYTVGVVGVLQVNPADKKEAETPLWVGRSEITRKVFERAAKAAQTKSTVLIQGESGTGKEIVARYIHEASPWREGPFIGVNCAALPSTLIESELFGYADGAFTGAKRGGRPGKFELADGGTIFLDEIGDMALNAQAALLRLLQEAEVFRIGDTKARKINVRVIAATNKNLSDLVAEGLFRQDLYYRLKVITIDVPPLRYRKEDIWDLVPYFVRQTCQTLGKPPLGIAEEVYTYLFAYSWPGNVRELKNCIESMVAMADGPLLTVEDIPAEIKNAAGSEAGMQQSLLKRQTREAILQALAQTEGKIAPAARLLGIGRSTLYRKMKELGIKP</sequence>
<keyword evidence="1" id="KW-0547">Nucleotide-binding</keyword>
<keyword evidence="4" id="KW-0238">DNA-binding</keyword>
<dbReference type="PANTHER" id="PTHR32071">
    <property type="entry name" value="TRANSCRIPTIONAL REGULATORY PROTEIN"/>
    <property type="match status" value="1"/>
</dbReference>
<dbReference type="Pfam" id="PF02954">
    <property type="entry name" value="HTH_8"/>
    <property type="match status" value="1"/>
</dbReference>
<dbReference type="PROSITE" id="PS50045">
    <property type="entry name" value="SIGMA54_INTERACT_4"/>
    <property type="match status" value="1"/>
</dbReference>
<dbReference type="CDD" id="cd00130">
    <property type="entry name" value="PAS"/>
    <property type="match status" value="1"/>
</dbReference>
<dbReference type="InterPro" id="IPR003018">
    <property type="entry name" value="GAF"/>
</dbReference>
<dbReference type="InterPro" id="IPR025944">
    <property type="entry name" value="Sigma_54_int_dom_CS"/>
</dbReference>
<dbReference type="SMART" id="SM00382">
    <property type="entry name" value="AAA"/>
    <property type="match status" value="1"/>
</dbReference>
<dbReference type="Pfam" id="PF25601">
    <property type="entry name" value="AAA_lid_14"/>
    <property type="match status" value="1"/>
</dbReference>
<evidence type="ECO:0000313" key="8">
    <source>
        <dbReference type="EMBL" id="GAW93270.1"/>
    </source>
</evidence>
<dbReference type="Pfam" id="PF00158">
    <property type="entry name" value="Sigma54_activat"/>
    <property type="match status" value="1"/>
</dbReference>
<dbReference type="InterPro" id="IPR027417">
    <property type="entry name" value="P-loop_NTPase"/>
</dbReference>
<dbReference type="PANTHER" id="PTHR32071:SF57">
    <property type="entry name" value="C4-DICARBOXYLATE TRANSPORT TRANSCRIPTIONAL REGULATORY PROTEIN DCTD"/>
    <property type="match status" value="1"/>
</dbReference>
<dbReference type="InterPro" id="IPR002197">
    <property type="entry name" value="HTH_Fis"/>
</dbReference>
<keyword evidence="2" id="KW-0067">ATP-binding</keyword>
<dbReference type="InterPro" id="IPR025943">
    <property type="entry name" value="Sigma_54_int_dom_ATP-bd_2"/>
</dbReference>
<dbReference type="InterPro" id="IPR009057">
    <property type="entry name" value="Homeodomain-like_sf"/>
</dbReference>
<feature type="domain" description="PAS" evidence="7">
    <location>
        <begin position="208"/>
        <end position="253"/>
    </location>
</feature>
<dbReference type="SUPFAM" id="SSF46689">
    <property type="entry name" value="Homeodomain-like"/>
    <property type="match status" value="1"/>
</dbReference>
<dbReference type="InterPro" id="IPR058031">
    <property type="entry name" value="AAA_lid_NorR"/>
</dbReference>
<keyword evidence="9" id="KW-1185">Reference proteome</keyword>
<dbReference type="OrthoDB" id="9803970at2"/>
<evidence type="ECO:0000259" key="6">
    <source>
        <dbReference type="PROSITE" id="PS50045"/>
    </source>
</evidence>
<dbReference type="RefSeq" id="WP_088554443.1">
    <property type="nucleotide sequence ID" value="NZ_BDGJ01000125.1"/>
</dbReference>
<dbReference type="EMBL" id="BDGJ01000125">
    <property type="protein sequence ID" value="GAW93270.1"/>
    <property type="molecule type" value="Genomic_DNA"/>
</dbReference>
<evidence type="ECO:0000259" key="7">
    <source>
        <dbReference type="PROSITE" id="PS50112"/>
    </source>
</evidence>
<dbReference type="SUPFAM" id="SSF52540">
    <property type="entry name" value="P-loop containing nucleoside triphosphate hydrolases"/>
    <property type="match status" value="1"/>
</dbReference>
<dbReference type="Gene3D" id="3.40.50.300">
    <property type="entry name" value="P-loop containing nucleotide triphosphate hydrolases"/>
    <property type="match status" value="1"/>
</dbReference>
<evidence type="ECO:0000256" key="4">
    <source>
        <dbReference type="ARBA" id="ARBA00023125"/>
    </source>
</evidence>
<feature type="domain" description="Sigma-54 factor interaction" evidence="6">
    <location>
        <begin position="320"/>
        <end position="550"/>
    </location>
</feature>
<keyword evidence="3" id="KW-0805">Transcription regulation</keyword>
<dbReference type="GO" id="GO:0043565">
    <property type="term" value="F:sequence-specific DNA binding"/>
    <property type="evidence" value="ECO:0007669"/>
    <property type="project" value="InterPro"/>
</dbReference>
<dbReference type="SUPFAM" id="SSF55785">
    <property type="entry name" value="PYP-like sensor domain (PAS domain)"/>
    <property type="match status" value="1"/>
</dbReference>
<dbReference type="Gene3D" id="3.30.450.20">
    <property type="entry name" value="PAS domain"/>
    <property type="match status" value="1"/>
</dbReference>
<dbReference type="Gene3D" id="1.10.8.60">
    <property type="match status" value="1"/>
</dbReference>
<dbReference type="Proteomes" id="UP000197032">
    <property type="component" value="Unassembled WGS sequence"/>
</dbReference>
<name>A0A1Z5HVF7_9FIRM</name>
<dbReference type="InterPro" id="IPR002078">
    <property type="entry name" value="Sigma_54_int"/>
</dbReference>
<dbReference type="InterPro" id="IPR000014">
    <property type="entry name" value="PAS"/>
</dbReference>
<proteinExistence type="predicted"/>
<dbReference type="CDD" id="cd00009">
    <property type="entry name" value="AAA"/>
    <property type="match status" value="1"/>
</dbReference>
<dbReference type="InterPro" id="IPR029016">
    <property type="entry name" value="GAF-like_dom_sf"/>
</dbReference>
<dbReference type="PROSITE" id="PS00676">
    <property type="entry name" value="SIGMA54_INTERACT_2"/>
    <property type="match status" value="1"/>
</dbReference>
<dbReference type="InterPro" id="IPR003593">
    <property type="entry name" value="AAA+_ATPase"/>
</dbReference>
<dbReference type="InterPro" id="IPR035965">
    <property type="entry name" value="PAS-like_dom_sf"/>
</dbReference>
<dbReference type="PROSITE" id="PS00688">
    <property type="entry name" value="SIGMA54_INTERACT_3"/>
    <property type="match status" value="1"/>
</dbReference>
<reference evidence="9" key="1">
    <citation type="journal article" date="2017" name="Appl. Environ. Microbiol.">
        <title>Genomic Analysis of Calderihabitans maritimus KKC1, a Thermophilic, Hydrogenogenic, Carboxydotrophic Bacterium Isolated from Marine Sediment.</title>
        <authorList>
            <person name="Omae K."/>
            <person name="Yoneda Y."/>
            <person name="Fukuyama Y."/>
            <person name="Yoshida T."/>
            <person name="Sako Y."/>
        </authorList>
    </citation>
    <scope>NUCLEOTIDE SEQUENCE [LARGE SCALE GENOMIC DNA]</scope>
    <source>
        <strain evidence="9">KKC1</strain>
    </source>
</reference>
<evidence type="ECO:0000256" key="1">
    <source>
        <dbReference type="ARBA" id="ARBA00022741"/>
    </source>
</evidence>
<dbReference type="PRINTS" id="PR01590">
    <property type="entry name" value="HTHFIS"/>
</dbReference>
<dbReference type="SUPFAM" id="SSF55781">
    <property type="entry name" value="GAF domain-like"/>
    <property type="match status" value="1"/>
</dbReference>
<comment type="caution">
    <text evidence="8">The sequence shown here is derived from an EMBL/GenBank/DDBJ whole genome shotgun (WGS) entry which is preliminary data.</text>
</comment>
<evidence type="ECO:0000256" key="2">
    <source>
        <dbReference type="ARBA" id="ARBA00022840"/>
    </source>
</evidence>
<dbReference type="Pfam" id="PF01590">
    <property type="entry name" value="GAF"/>
    <property type="match status" value="1"/>
</dbReference>
<dbReference type="PROSITE" id="PS50112">
    <property type="entry name" value="PAS"/>
    <property type="match status" value="1"/>
</dbReference>
<dbReference type="InterPro" id="IPR025662">
    <property type="entry name" value="Sigma_54_int_dom_ATP-bd_1"/>
</dbReference>
<organism evidence="8 9">
    <name type="scientific">Calderihabitans maritimus</name>
    <dbReference type="NCBI Taxonomy" id="1246530"/>
    <lineage>
        <taxon>Bacteria</taxon>
        <taxon>Bacillati</taxon>
        <taxon>Bacillota</taxon>
        <taxon>Clostridia</taxon>
        <taxon>Neomoorellales</taxon>
        <taxon>Calderihabitantaceae</taxon>
        <taxon>Calderihabitans</taxon>
    </lineage>
</organism>
<dbReference type="FunFam" id="3.40.50.300:FF:000006">
    <property type="entry name" value="DNA-binding transcriptional regulator NtrC"/>
    <property type="match status" value="1"/>
</dbReference>
<dbReference type="Gene3D" id="1.10.10.60">
    <property type="entry name" value="Homeodomain-like"/>
    <property type="match status" value="1"/>
</dbReference>
<evidence type="ECO:0000313" key="9">
    <source>
        <dbReference type="Proteomes" id="UP000197032"/>
    </source>
</evidence>
<dbReference type="Pfam" id="PF00989">
    <property type="entry name" value="PAS"/>
    <property type="match status" value="1"/>
</dbReference>
<dbReference type="InterPro" id="IPR013767">
    <property type="entry name" value="PAS_fold"/>
</dbReference>
<dbReference type="AlphaFoldDB" id="A0A1Z5HVF7"/>
<dbReference type="Gene3D" id="3.30.450.40">
    <property type="match status" value="1"/>
</dbReference>
<protein>
    <submittedName>
        <fullName evidence="8">Transcriptional regulator</fullName>
    </submittedName>
</protein>
<dbReference type="PROSITE" id="PS00675">
    <property type="entry name" value="SIGMA54_INTERACT_1"/>
    <property type="match status" value="1"/>
</dbReference>
<keyword evidence="5" id="KW-0804">Transcription</keyword>
<dbReference type="GO" id="GO:0006355">
    <property type="term" value="P:regulation of DNA-templated transcription"/>
    <property type="evidence" value="ECO:0007669"/>
    <property type="project" value="InterPro"/>
</dbReference>
<evidence type="ECO:0000256" key="5">
    <source>
        <dbReference type="ARBA" id="ARBA00023163"/>
    </source>
</evidence>
<gene>
    <name evidence="8" type="ORF">KKC1_24090</name>
</gene>